<feature type="compositionally biased region" description="Polar residues" evidence="1">
    <location>
        <begin position="102"/>
        <end position="153"/>
    </location>
</feature>
<evidence type="ECO:0000256" key="1">
    <source>
        <dbReference type="SAM" id="MobiDB-lite"/>
    </source>
</evidence>
<name>A0A9W6VEU8_9PSEU</name>
<evidence type="ECO:0000313" key="2">
    <source>
        <dbReference type="EMBL" id="GLY63861.1"/>
    </source>
</evidence>
<dbReference type="Proteomes" id="UP001165136">
    <property type="component" value="Unassembled WGS sequence"/>
</dbReference>
<gene>
    <name evidence="2" type="ORF">Atai01_04800</name>
</gene>
<keyword evidence="3" id="KW-1185">Reference proteome</keyword>
<comment type="caution">
    <text evidence="2">The sequence shown here is derived from an EMBL/GenBank/DDBJ whole genome shotgun (WGS) entry which is preliminary data.</text>
</comment>
<feature type="region of interest" description="Disordered" evidence="1">
    <location>
        <begin position="1"/>
        <end position="160"/>
    </location>
</feature>
<accession>A0A9W6VEU8</accession>
<organism evidence="2 3">
    <name type="scientific">Amycolatopsis taiwanensis</name>
    <dbReference type="NCBI Taxonomy" id="342230"/>
    <lineage>
        <taxon>Bacteria</taxon>
        <taxon>Bacillati</taxon>
        <taxon>Actinomycetota</taxon>
        <taxon>Actinomycetes</taxon>
        <taxon>Pseudonocardiales</taxon>
        <taxon>Pseudonocardiaceae</taxon>
        <taxon>Amycolatopsis</taxon>
    </lineage>
</organism>
<protein>
    <submittedName>
        <fullName evidence="2">Uncharacterized protein</fullName>
    </submittedName>
</protein>
<dbReference type="AlphaFoldDB" id="A0A9W6VEU8"/>
<evidence type="ECO:0000313" key="3">
    <source>
        <dbReference type="Proteomes" id="UP001165136"/>
    </source>
</evidence>
<dbReference type="EMBL" id="BSTI01000001">
    <property type="protein sequence ID" value="GLY63861.1"/>
    <property type="molecule type" value="Genomic_DNA"/>
</dbReference>
<reference evidence="2" key="1">
    <citation type="submission" date="2023-03" db="EMBL/GenBank/DDBJ databases">
        <title>Amycolatopsis taiwanensis NBRC 103393.</title>
        <authorList>
            <person name="Ichikawa N."/>
            <person name="Sato H."/>
            <person name="Tonouchi N."/>
        </authorList>
    </citation>
    <scope>NUCLEOTIDE SEQUENCE</scope>
    <source>
        <strain evidence="2">NBRC 103393</strain>
    </source>
</reference>
<sequence>MTTSEMDPPAMDPEDAAAGNEEAQASPAGNWSPNTPPATATPDGNWSPNTPPATVTPDGNWSPNTPPKTATPDGNWSPNTPPATVTPDGNWSPNTPPKTATPDGNWSPNTPPATVTPNGNWSPNTPPSTVVTVSRPNTASAGSDGSALVQPNGNGVARDVSPARTGVITQLWSSSTAPGVWALVSGIGWKRLAGAEAGHGALITLALLARANGLPVSFHEDAHGQIDQLLV</sequence>
<proteinExistence type="predicted"/>
<dbReference type="RefSeq" id="WP_285485691.1">
    <property type="nucleotide sequence ID" value="NZ_BSTI01000001.1"/>
</dbReference>